<dbReference type="AlphaFoldDB" id="A0A7D6CRJ0"/>
<dbReference type="Proteomes" id="UP000510869">
    <property type="component" value="Chromosome"/>
</dbReference>
<dbReference type="InterPro" id="IPR039261">
    <property type="entry name" value="FNR_nucleotide-bd"/>
</dbReference>
<feature type="domain" description="FAD-binding FR-type" evidence="1">
    <location>
        <begin position="1"/>
        <end position="98"/>
    </location>
</feature>
<dbReference type="OrthoDB" id="35401at2157"/>
<reference evidence="2 3" key="1">
    <citation type="submission" date="2020-07" db="EMBL/GenBank/DDBJ databases">
        <title>Natrinema (YPL30) sp. nov. and Haloterrigena xxxxxx (YPL8) sp. nov., isolated from a salt mine.</title>
        <authorList>
            <person name="Cui H."/>
        </authorList>
    </citation>
    <scope>NUCLEOTIDE SEQUENCE [LARGE SCALE GENOMIC DNA]</scope>
    <source>
        <strain evidence="2 3">YPL13</strain>
    </source>
</reference>
<dbReference type="Pfam" id="PF00970">
    <property type="entry name" value="FAD_binding_6"/>
    <property type="match status" value="1"/>
</dbReference>
<sequence length="208" mass="22438">MPELQITRLEDVGNRTAAIEVEAPADFEAYPGQFVLVRATVDGEEETGYYTISSPDVEERFELTVAADPDGTLGPWLVERTLGETITVEGPFGDIQYVDDGDALVFASGPGIGPAVGIAERARRLDHDVTIVYGGSQPPHEDRLTTLEEGGATVILSDDLEAAVESLELSAVEIYAFGFQQFVEETKEALTRVGVDLDTVEIESFGPE</sequence>
<dbReference type="PROSITE" id="PS51384">
    <property type="entry name" value="FAD_FR"/>
    <property type="match status" value="1"/>
</dbReference>
<dbReference type="EMBL" id="CP059154">
    <property type="protein sequence ID" value="QLK27274.1"/>
    <property type="molecule type" value="Genomic_DNA"/>
</dbReference>
<evidence type="ECO:0000313" key="2">
    <source>
        <dbReference type="EMBL" id="QLK27274.1"/>
    </source>
</evidence>
<dbReference type="KEGG" id="nay:HYG81_06640"/>
<evidence type="ECO:0000313" key="3">
    <source>
        <dbReference type="Proteomes" id="UP000510869"/>
    </source>
</evidence>
<dbReference type="PANTHER" id="PTHR47354">
    <property type="entry name" value="NADH OXIDOREDUCTASE HCR"/>
    <property type="match status" value="1"/>
</dbReference>
<dbReference type="RefSeq" id="WP_180842436.1">
    <property type="nucleotide sequence ID" value="NZ_CP059154.1"/>
</dbReference>
<name>A0A7D6CRJ0_9EURY</name>
<keyword evidence="3" id="KW-1185">Reference proteome</keyword>
<dbReference type="InterPro" id="IPR017938">
    <property type="entry name" value="Riboflavin_synthase-like_b-brl"/>
</dbReference>
<proteinExistence type="predicted"/>
<evidence type="ECO:0000259" key="1">
    <source>
        <dbReference type="PROSITE" id="PS51384"/>
    </source>
</evidence>
<dbReference type="SUPFAM" id="SSF63380">
    <property type="entry name" value="Riboflavin synthase domain-like"/>
    <property type="match status" value="1"/>
</dbReference>
<dbReference type="InterPro" id="IPR008333">
    <property type="entry name" value="Cbr1-like_FAD-bd_dom"/>
</dbReference>
<dbReference type="GO" id="GO:0016491">
    <property type="term" value="F:oxidoreductase activity"/>
    <property type="evidence" value="ECO:0007669"/>
    <property type="project" value="InterPro"/>
</dbReference>
<organism evidence="2 3">
    <name type="scientific">Natrinema zhouii</name>
    <dbReference type="NCBI Taxonomy" id="1710539"/>
    <lineage>
        <taxon>Archaea</taxon>
        <taxon>Methanobacteriati</taxon>
        <taxon>Methanobacteriota</taxon>
        <taxon>Stenosarchaea group</taxon>
        <taxon>Halobacteria</taxon>
        <taxon>Halobacteriales</taxon>
        <taxon>Natrialbaceae</taxon>
        <taxon>Natrinema</taxon>
    </lineage>
</organism>
<dbReference type="Gene3D" id="2.40.30.10">
    <property type="entry name" value="Translation factors"/>
    <property type="match status" value="1"/>
</dbReference>
<dbReference type="SUPFAM" id="SSF52343">
    <property type="entry name" value="Ferredoxin reductase-like, C-terminal NADP-linked domain"/>
    <property type="match status" value="1"/>
</dbReference>
<dbReference type="InterPro" id="IPR050415">
    <property type="entry name" value="MRET"/>
</dbReference>
<dbReference type="CDD" id="cd00322">
    <property type="entry name" value="FNR_like"/>
    <property type="match status" value="1"/>
</dbReference>
<gene>
    <name evidence="2" type="ORF">HYG81_06640</name>
</gene>
<accession>A0A7D6CRJ0</accession>
<dbReference type="PANTHER" id="PTHR47354:SF5">
    <property type="entry name" value="PROTEIN RFBI"/>
    <property type="match status" value="1"/>
</dbReference>
<dbReference type="InterPro" id="IPR017927">
    <property type="entry name" value="FAD-bd_FR_type"/>
</dbReference>
<dbReference type="GeneID" id="56142867"/>
<protein>
    <submittedName>
        <fullName evidence="2">FAD-dependent oxidoreductase</fullName>
    </submittedName>
</protein>